<evidence type="ECO:0000313" key="5">
    <source>
        <dbReference type="Proteomes" id="UP000696280"/>
    </source>
</evidence>
<name>A0A9N9KWZ6_9HELO</name>
<dbReference type="SUPFAM" id="SSF48403">
    <property type="entry name" value="Ankyrin repeat"/>
    <property type="match status" value="1"/>
</dbReference>
<dbReference type="Gene3D" id="1.25.40.20">
    <property type="entry name" value="Ankyrin repeat-containing domain"/>
    <property type="match status" value="1"/>
</dbReference>
<dbReference type="EMBL" id="CAJVRL010000067">
    <property type="protein sequence ID" value="CAG8955900.1"/>
    <property type="molecule type" value="Genomic_DNA"/>
</dbReference>
<feature type="repeat" description="ANK" evidence="2">
    <location>
        <begin position="715"/>
        <end position="747"/>
    </location>
</feature>
<dbReference type="InterPro" id="IPR056884">
    <property type="entry name" value="NPHP3-like_N"/>
</dbReference>
<dbReference type="PANTHER" id="PTHR10039">
    <property type="entry name" value="AMELOGENIN"/>
    <property type="match status" value="1"/>
</dbReference>
<dbReference type="PROSITE" id="PS50837">
    <property type="entry name" value="NACHT"/>
    <property type="match status" value="1"/>
</dbReference>
<dbReference type="SMART" id="SM00248">
    <property type="entry name" value="ANK"/>
    <property type="match status" value="2"/>
</dbReference>
<dbReference type="AlphaFoldDB" id="A0A9N9KWZ6"/>
<keyword evidence="5" id="KW-1185">Reference proteome</keyword>
<dbReference type="PANTHER" id="PTHR10039:SF16">
    <property type="entry name" value="GPI INOSITOL-DEACYLASE"/>
    <property type="match status" value="1"/>
</dbReference>
<comment type="caution">
    <text evidence="4">The sequence shown here is derived from an EMBL/GenBank/DDBJ whole genome shotgun (WGS) entry which is preliminary data.</text>
</comment>
<dbReference type="SUPFAM" id="SSF52540">
    <property type="entry name" value="P-loop containing nucleoside triphosphate hydrolases"/>
    <property type="match status" value="1"/>
</dbReference>
<proteinExistence type="predicted"/>
<dbReference type="Gene3D" id="3.40.50.300">
    <property type="entry name" value="P-loop containing nucleotide triphosphate hydrolases"/>
    <property type="match status" value="1"/>
</dbReference>
<accession>A0A9N9KWZ6</accession>
<keyword evidence="2" id="KW-0040">ANK repeat</keyword>
<evidence type="ECO:0000259" key="3">
    <source>
        <dbReference type="PROSITE" id="PS50837"/>
    </source>
</evidence>
<dbReference type="InterPro" id="IPR007111">
    <property type="entry name" value="NACHT_NTPase"/>
</dbReference>
<dbReference type="OrthoDB" id="1577640at2759"/>
<protein>
    <recommendedName>
        <fullName evidence="3">NACHT domain-containing protein</fullName>
    </recommendedName>
</protein>
<dbReference type="InterPro" id="IPR036770">
    <property type="entry name" value="Ankyrin_rpt-contain_sf"/>
</dbReference>
<organism evidence="4 5">
    <name type="scientific">Hymenoscyphus fraxineus</name>
    <dbReference type="NCBI Taxonomy" id="746836"/>
    <lineage>
        <taxon>Eukaryota</taxon>
        <taxon>Fungi</taxon>
        <taxon>Dikarya</taxon>
        <taxon>Ascomycota</taxon>
        <taxon>Pezizomycotina</taxon>
        <taxon>Leotiomycetes</taxon>
        <taxon>Helotiales</taxon>
        <taxon>Helotiaceae</taxon>
        <taxon>Hymenoscyphus</taxon>
    </lineage>
</organism>
<dbReference type="PROSITE" id="PS50088">
    <property type="entry name" value="ANK_REPEAT"/>
    <property type="match status" value="1"/>
</dbReference>
<gene>
    <name evidence="4" type="ORF">HYFRA_00008752</name>
</gene>
<feature type="domain" description="NACHT" evidence="3">
    <location>
        <begin position="214"/>
        <end position="328"/>
    </location>
</feature>
<dbReference type="Proteomes" id="UP000696280">
    <property type="component" value="Unassembled WGS sequence"/>
</dbReference>
<evidence type="ECO:0000313" key="4">
    <source>
        <dbReference type="EMBL" id="CAG8955900.1"/>
    </source>
</evidence>
<evidence type="ECO:0000256" key="2">
    <source>
        <dbReference type="PROSITE-ProRule" id="PRU00023"/>
    </source>
</evidence>
<evidence type="ECO:0000256" key="1">
    <source>
        <dbReference type="ARBA" id="ARBA00022737"/>
    </source>
</evidence>
<keyword evidence="1" id="KW-0677">Repeat</keyword>
<dbReference type="Pfam" id="PF24883">
    <property type="entry name" value="NPHP3_N"/>
    <property type="match status" value="1"/>
</dbReference>
<dbReference type="PROSITE" id="PS50297">
    <property type="entry name" value="ANK_REP_REGION"/>
    <property type="match status" value="1"/>
</dbReference>
<sequence>MDPLSVTASAIAILQISGVIITTCYDYRSRVKDSAKDASRIINELNALRSVIESLFVLLEDEPENKPSEQSNLQKLAKVDGVLDTCKTDLEALGKKLEPREGWRAVRAAILWPLTESDTVKALHNIDRTKSSLQLALVADQRKTALNIQRGVESLTEQFQASVSNARREKILQWLSATNSASAHSVARRRCQDMTGLWLIEGELFSRWSSSPMSFLWIYGIPGCGKTILASTIIDTLRERYPTPEEAALAYFYFDFNESQKGKAESLIRSLIAQLYGQASHTPAGLEELFNEFQNTSFQPPLASLVQVLSQIITCFSKVYLIIDALDECEELDEILDILRVVQGWKENHVHTIVTSRDLIDIRNSLSQVVTDTLCVETSSIGQDISIYIAERLEVDARLVRWPPEIRDMIRKTLINKAHGMFRWVECQLDSLRNCHTIKDLKKDLDALPKTLEETYERILLRIDERDREAALKLLRWVCFASRPITLKEATEVLAINADEQLCYDPDLKPIDPQDIMFLCSTLLTKATIRGNPGVRAYEGFYHSNHVDTQLIRLAHLSVKDYLISDRIKTSRLSFFALDTQLANTTIARSCLFYLLQPSLEPNHRDKVELRHRLNKWPLYNYTANFWPFHVKESAHEDLEHSTWKLLNQFLGTRNTPNGGHYVAWIIYLTPGISKELAKRTHPIYYAASFGIKSLVRHFIITDPELDINATGGRFDSTALQVAVYRKHPEVVELLLEAKADPNIRNSLGESCMQWAVTLRNKELQGLLKSYGT</sequence>
<dbReference type="InterPro" id="IPR002110">
    <property type="entry name" value="Ankyrin_rpt"/>
</dbReference>
<dbReference type="InterPro" id="IPR027417">
    <property type="entry name" value="P-loop_NTPase"/>
</dbReference>
<dbReference type="Pfam" id="PF12796">
    <property type="entry name" value="Ank_2"/>
    <property type="match status" value="1"/>
</dbReference>
<reference evidence="4" key="1">
    <citation type="submission" date="2021-07" db="EMBL/GenBank/DDBJ databases">
        <authorList>
            <person name="Durling M."/>
        </authorList>
    </citation>
    <scope>NUCLEOTIDE SEQUENCE</scope>
</reference>